<dbReference type="InParanoid" id="A0A1Y1YFD9"/>
<dbReference type="AlphaFoldDB" id="A0A1Y1YFD9"/>
<comment type="caution">
    <text evidence="3">The sequence shown here is derived from an EMBL/GenBank/DDBJ whole genome shotgun (WGS) entry which is preliminary data.</text>
</comment>
<dbReference type="OrthoDB" id="271745at2759"/>
<dbReference type="SUPFAM" id="SSF103196">
    <property type="entry name" value="Roadblock/LC7 domain"/>
    <property type="match status" value="1"/>
</dbReference>
<name>A0A1Y1YFD9_9FUNG</name>
<dbReference type="GO" id="GO:0005737">
    <property type="term" value="C:cytoplasm"/>
    <property type="evidence" value="ECO:0007669"/>
    <property type="project" value="UniProtKB-ARBA"/>
</dbReference>
<dbReference type="InterPro" id="IPR037587">
    <property type="entry name" value="LAMTOR2-like"/>
</dbReference>
<accession>A0A1Y1YFD9</accession>
<evidence type="ECO:0000259" key="2">
    <source>
        <dbReference type="SMART" id="SM00960"/>
    </source>
</evidence>
<organism evidence="3 4">
    <name type="scientific">Basidiobolus meristosporus CBS 931.73</name>
    <dbReference type="NCBI Taxonomy" id="1314790"/>
    <lineage>
        <taxon>Eukaryota</taxon>
        <taxon>Fungi</taxon>
        <taxon>Fungi incertae sedis</taxon>
        <taxon>Zoopagomycota</taxon>
        <taxon>Entomophthoromycotina</taxon>
        <taxon>Basidiobolomycetes</taxon>
        <taxon>Basidiobolales</taxon>
        <taxon>Basidiobolaceae</taxon>
        <taxon>Basidiobolus</taxon>
    </lineage>
</organism>
<dbReference type="GO" id="GO:0005085">
    <property type="term" value="F:guanyl-nucleotide exchange factor activity"/>
    <property type="evidence" value="ECO:0007669"/>
    <property type="project" value="InterPro"/>
</dbReference>
<dbReference type="InterPro" id="IPR004942">
    <property type="entry name" value="Roadblock/LAMTOR2_dom"/>
</dbReference>
<dbReference type="GO" id="GO:0060090">
    <property type="term" value="F:molecular adaptor activity"/>
    <property type="evidence" value="ECO:0007669"/>
    <property type="project" value="InterPro"/>
</dbReference>
<gene>
    <name evidence="3" type="ORF">K493DRAFT_314562</name>
</gene>
<proteinExistence type="inferred from homology"/>
<dbReference type="GO" id="GO:0032008">
    <property type="term" value="P:positive regulation of TOR signaling"/>
    <property type="evidence" value="ECO:0007669"/>
    <property type="project" value="InterPro"/>
</dbReference>
<protein>
    <submittedName>
        <fullName evidence="3">Ragulator complex protein LAMTOR2-B</fullName>
    </submittedName>
</protein>
<feature type="domain" description="Roadblock/LAMTOR2" evidence="2">
    <location>
        <begin position="7"/>
        <end position="95"/>
    </location>
</feature>
<sequence>MLKPKVVSQVLRQATTGGVEATLLLNSEGSLLAFAANSDREAKIYAAIASNVWSTYERCGKTIYQNEELKLMLMECEEGKVAITTVSNMVLCLVGQGSIEFGLLRAKANALIKHLEEPLGRVNYQTA</sequence>
<comment type="similarity">
    <text evidence="1">Belongs to the GAMAD family.</text>
</comment>
<dbReference type="FunFam" id="3.30.450.30:FF:000004">
    <property type="entry name" value="ragulator complex protein LAMTOR2"/>
    <property type="match status" value="1"/>
</dbReference>
<dbReference type="Proteomes" id="UP000193498">
    <property type="component" value="Unassembled WGS sequence"/>
</dbReference>
<dbReference type="EMBL" id="MCFE01000157">
    <property type="protein sequence ID" value="ORX96314.1"/>
    <property type="molecule type" value="Genomic_DNA"/>
</dbReference>
<dbReference type="Gene3D" id="3.30.450.30">
    <property type="entry name" value="Dynein light chain 2a, cytoplasmic"/>
    <property type="match status" value="1"/>
</dbReference>
<evidence type="ECO:0000313" key="4">
    <source>
        <dbReference type="Proteomes" id="UP000193498"/>
    </source>
</evidence>
<keyword evidence="4" id="KW-1185">Reference proteome</keyword>
<reference evidence="3 4" key="1">
    <citation type="submission" date="2016-07" db="EMBL/GenBank/DDBJ databases">
        <title>Pervasive Adenine N6-methylation of Active Genes in Fungi.</title>
        <authorList>
            <consortium name="DOE Joint Genome Institute"/>
            <person name="Mondo S.J."/>
            <person name="Dannebaum R.O."/>
            <person name="Kuo R.C."/>
            <person name="Labutti K."/>
            <person name="Haridas S."/>
            <person name="Kuo A."/>
            <person name="Salamov A."/>
            <person name="Ahrendt S.R."/>
            <person name="Lipzen A."/>
            <person name="Sullivan W."/>
            <person name="Andreopoulos W.B."/>
            <person name="Clum A."/>
            <person name="Lindquist E."/>
            <person name="Daum C."/>
            <person name="Ramamoorthy G.K."/>
            <person name="Gryganskyi A."/>
            <person name="Culley D."/>
            <person name="Magnuson J.K."/>
            <person name="James T.Y."/>
            <person name="O'Malley M.A."/>
            <person name="Stajich J.E."/>
            <person name="Spatafora J.W."/>
            <person name="Visel A."/>
            <person name="Grigoriev I.V."/>
        </authorList>
    </citation>
    <scope>NUCLEOTIDE SEQUENCE [LARGE SCALE GENOMIC DNA]</scope>
    <source>
        <strain evidence="3 4">CBS 931.73</strain>
    </source>
</reference>
<dbReference type="Pfam" id="PF03259">
    <property type="entry name" value="Robl_LC7"/>
    <property type="match status" value="1"/>
</dbReference>
<evidence type="ECO:0000313" key="3">
    <source>
        <dbReference type="EMBL" id="ORX96314.1"/>
    </source>
</evidence>
<dbReference type="STRING" id="1314790.A0A1Y1YFD9"/>
<dbReference type="PANTHER" id="PTHR13323">
    <property type="entry name" value="LATE ENDOSOMAL/LYSOSOMAL MP1 INTERACTING PROTEIN"/>
    <property type="match status" value="1"/>
</dbReference>
<evidence type="ECO:0000256" key="1">
    <source>
        <dbReference type="ARBA" id="ARBA00007191"/>
    </source>
</evidence>
<dbReference type="SMART" id="SM00960">
    <property type="entry name" value="Robl_LC7"/>
    <property type="match status" value="1"/>
</dbReference>